<feature type="region of interest" description="Disordered" evidence="1">
    <location>
        <begin position="50"/>
        <end position="84"/>
    </location>
</feature>
<dbReference type="AlphaFoldDB" id="A0A7S3JG12"/>
<organism evidence="2">
    <name type="scientific">Euplotes harpa</name>
    <dbReference type="NCBI Taxonomy" id="151035"/>
    <lineage>
        <taxon>Eukaryota</taxon>
        <taxon>Sar</taxon>
        <taxon>Alveolata</taxon>
        <taxon>Ciliophora</taxon>
        <taxon>Intramacronucleata</taxon>
        <taxon>Spirotrichea</taxon>
        <taxon>Hypotrichia</taxon>
        <taxon>Euplotida</taxon>
        <taxon>Euplotidae</taxon>
        <taxon>Euplotes</taxon>
    </lineage>
</organism>
<name>A0A7S3JG12_9SPIT</name>
<reference evidence="2" key="1">
    <citation type="submission" date="2021-01" db="EMBL/GenBank/DDBJ databases">
        <authorList>
            <person name="Corre E."/>
            <person name="Pelletier E."/>
            <person name="Niang G."/>
            <person name="Scheremetjew M."/>
            <person name="Finn R."/>
            <person name="Kale V."/>
            <person name="Holt S."/>
            <person name="Cochrane G."/>
            <person name="Meng A."/>
            <person name="Brown T."/>
            <person name="Cohen L."/>
        </authorList>
    </citation>
    <scope>NUCLEOTIDE SEQUENCE</scope>
    <source>
        <strain evidence="2">FSP1.4</strain>
    </source>
</reference>
<feature type="compositionally biased region" description="Polar residues" evidence="1">
    <location>
        <begin position="70"/>
        <end position="81"/>
    </location>
</feature>
<evidence type="ECO:0000313" key="2">
    <source>
        <dbReference type="EMBL" id="CAE0354331.1"/>
    </source>
</evidence>
<proteinExistence type="predicted"/>
<dbReference type="EMBL" id="HBII01032065">
    <property type="protein sequence ID" value="CAE0354331.1"/>
    <property type="molecule type" value="Transcribed_RNA"/>
</dbReference>
<protein>
    <submittedName>
        <fullName evidence="2">Uncharacterized protein</fullName>
    </submittedName>
</protein>
<accession>A0A7S3JG12</accession>
<evidence type="ECO:0000256" key="1">
    <source>
        <dbReference type="SAM" id="MobiDB-lite"/>
    </source>
</evidence>
<gene>
    <name evidence="2" type="ORF">EHAR0213_LOCUS13247</name>
</gene>
<sequence>MDSDIDKNRNTISTNYAFVLNTLYSQDAGKQIKANFPQIKNTLFVHEIKPGRRASSRIQKSTPKKFGHSRLSQGNNTSPFNSSMYLTSGTSSSVFVSIKENKQKIMRNLKENS</sequence>